<organism evidence="2 3">
    <name type="scientific">Arachidicoccus rhizosphaerae</name>
    <dbReference type="NCBI Taxonomy" id="551991"/>
    <lineage>
        <taxon>Bacteria</taxon>
        <taxon>Pseudomonadati</taxon>
        <taxon>Bacteroidota</taxon>
        <taxon>Chitinophagia</taxon>
        <taxon>Chitinophagales</taxon>
        <taxon>Chitinophagaceae</taxon>
        <taxon>Arachidicoccus</taxon>
    </lineage>
</organism>
<evidence type="ECO:0000313" key="3">
    <source>
        <dbReference type="Proteomes" id="UP000199041"/>
    </source>
</evidence>
<keyword evidence="1" id="KW-1133">Transmembrane helix</keyword>
<evidence type="ECO:0000313" key="2">
    <source>
        <dbReference type="EMBL" id="SEA45019.1"/>
    </source>
</evidence>
<dbReference type="STRING" id="551991.SAMN05192529_11948"/>
<keyword evidence="3" id="KW-1185">Reference proteome</keyword>
<proteinExistence type="predicted"/>
<dbReference type="OrthoDB" id="9809859at2"/>
<reference evidence="2 3" key="1">
    <citation type="submission" date="2016-10" db="EMBL/GenBank/DDBJ databases">
        <authorList>
            <person name="de Groot N.N."/>
        </authorList>
    </citation>
    <scope>NUCLEOTIDE SEQUENCE [LARGE SCALE GENOMIC DNA]</scope>
    <source>
        <strain evidence="2 3">Vu-144</strain>
    </source>
</reference>
<feature type="transmembrane region" description="Helical" evidence="1">
    <location>
        <begin position="105"/>
        <end position="125"/>
    </location>
</feature>
<dbReference type="Proteomes" id="UP000199041">
    <property type="component" value="Unassembled WGS sequence"/>
</dbReference>
<dbReference type="EMBL" id="FNQY01000019">
    <property type="protein sequence ID" value="SEA45019.1"/>
    <property type="molecule type" value="Genomic_DNA"/>
</dbReference>
<feature type="transmembrane region" description="Helical" evidence="1">
    <location>
        <begin position="12"/>
        <end position="31"/>
    </location>
</feature>
<feature type="transmembrane region" description="Helical" evidence="1">
    <location>
        <begin position="169"/>
        <end position="187"/>
    </location>
</feature>
<dbReference type="AlphaFoldDB" id="A0A1H4BA55"/>
<name>A0A1H4BA55_9BACT</name>
<accession>A0A1H4BA55</accession>
<feature type="transmembrane region" description="Helical" evidence="1">
    <location>
        <begin position="82"/>
        <end position="100"/>
    </location>
</feature>
<evidence type="ECO:0000256" key="1">
    <source>
        <dbReference type="SAM" id="Phobius"/>
    </source>
</evidence>
<keyword evidence="1" id="KW-0472">Membrane</keyword>
<dbReference type="RefSeq" id="WP_091399934.1">
    <property type="nucleotide sequence ID" value="NZ_FNQY01000019.1"/>
</dbReference>
<keyword evidence="1" id="KW-0812">Transmembrane</keyword>
<gene>
    <name evidence="2" type="ORF">SAMN05192529_11948</name>
</gene>
<sequence>MQKKYFLPRYVSLLLICCSLLIFAVLFFPFWHIELQAPQYPEGLILLIYANKLSGDVDIINGLNHYIGMKTLHTADFYEFQVLPYCIIFFAVAFIIVAIVRKRKWLNILFAVFIFFGVISMIDFWKWNYNYGHHLNPNAPIIVPGMAYQPPILGYKQLLNFGAYSMPDVGGWIFISVGIILLGLVLISNRKNKPS</sequence>
<protein>
    <submittedName>
        <fullName evidence="2">Copper chaperone NosL</fullName>
    </submittedName>
</protein>